<proteinExistence type="predicted"/>
<reference evidence="1" key="1">
    <citation type="submission" date="2022-08" db="EMBL/GenBank/DDBJ databases">
        <authorList>
            <person name="Deng Y."/>
            <person name="Han X.-F."/>
            <person name="Zhang Y.-Q."/>
        </authorList>
    </citation>
    <scope>NUCLEOTIDE SEQUENCE</scope>
    <source>
        <strain evidence="1">CPCC 203386</strain>
    </source>
</reference>
<dbReference type="InterPro" id="IPR046288">
    <property type="entry name" value="DUF6325"/>
</dbReference>
<sequence length="142" mass="14876">MSDFTYGPVELMLIGFEGERPGPEIVDAFRDVVDAGTVRLLDLLFVTRSPEGVVTVLELEDAGDAVGLDDFALEATGLASVDDIEELAAEIPAGSSAALLVIELTWAKRLASKLAAGRGLVLSTERIPAPVVNEVLAAIAVE</sequence>
<evidence type="ECO:0000313" key="2">
    <source>
        <dbReference type="Proteomes" id="UP001165586"/>
    </source>
</evidence>
<dbReference type="Pfam" id="PF19850">
    <property type="entry name" value="DUF6325"/>
    <property type="match status" value="1"/>
</dbReference>
<dbReference type="EMBL" id="JANLCJ010000006">
    <property type="protein sequence ID" value="MCS5735333.1"/>
    <property type="molecule type" value="Genomic_DNA"/>
</dbReference>
<comment type="caution">
    <text evidence="1">The sequence shown here is derived from an EMBL/GenBank/DDBJ whole genome shotgun (WGS) entry which is preliminary data.</text>
</comment>
<dbReference type="RefSeq" id="WP_259540260.1">
    <property type="nucleotide sequence ID" value="NZ_JANLCJ010000006.1"/>
</dbReference>
<protein>
    <submittedName>
        <fullName evidence="1">DUF6325 family protein</fullName>
    </submittedName>
</protein>
<evidence type="ECO:0000313" key="1">
    <source>
        <dbReference type="EMBL" id="MCS5735333.1"/>
    </source>
</evidence>
<gene>
    <name evidence="1" type="ORF">N1032_16410</name>
</gene>
<organism evidence="1 2">
    <name type="scientific">Herbiconiux daphne</name>
    <dbReference type="NCBI Taxonomy" id="2970914"/>
    <lineage>
        <taxon>Bacteria</taxon>
        <taxon>Bacillati</taxon>
        <taxon>Actinomycetota</taxon>
        <taxon>Actinomycetes</taxon>
        <taxon>Micrococcales</taxon>
        <taxon>Microbacteriaceae</taxon>
        <taxon>Herbiconiux</taxon>
    </lineage>
</organism>
<dbReference type="Proteomes" id="UP001165586">
    <property type="component" value="Unassembled WGS sequence"/>
</dbReference>
<name>A0ABT2H610_9MICO</name>
<accession>A0ABT2H610</accession>
<keyword evidence="2" id="KW-1185">Reference proteome</keyword>